<evidence type="ECO:0000256" key="5">
    <source>
        <dbReference type="ARBA" id="ARBA00022737"/>
    </source>
</evidence>
<dbReference type="PIRSF" id="PIRSF000456">
    <property type="entry name" value="UDP-GlcNAc_acltr"/>
    <property type="match status" value="1"/>
</dbReference>
<dbReference type="NCBIfam" id="TIGR01852">
    <property type="entry name" value="lipid_A_lpxA"/>
    <property type="match status" value="1"/>
</dbReference>
<dbReference type="InterPro" id="IPR029098">
    <property type="entry name" value="Acetyltransf_C"/>
</dbReference>
<dbReference type="Pfam" id="PF00132">
    <property type="entry name" value="Hexapep"/>
    <property type="match status" value="1"/>
</dbReference>
<comment type="catalytic activity">
    <reaction evidence="8">
        <text>a (3R)-hydroxyacyl-[ACP] + UDP-N-acetyl-alpha-D-glucosamine = a UDP-3-O-[(3R)-3-hydroxyacyl]-N-acetyl-alpha-D-glucosamine + holo-[ACP]</text>
        <dbReference type="Rhea" id="RHEA:67812"/>
        <dbReference type="Rhea" id="RHEA-COMP:9685"/>
        <dbReference type="Rhea" id="RHEA-COMP:9945"/>
        <dbReference type="ChEBI" id="CHEBI:57705"/>
        <dbReference type="ChEBI" id="CHEBI:64479"/>
        <dbReference type="ChEBI" id="CHEBI:78827"/>
        <dbReference type="ChEBI" id="CHEBI:173225"/>
        <dbReference type="EC" id="2.3.1.129"/>
    </reaction>
</comment>
<keyword evidence="7 8" id="KW-0012">Acyltransferase</keyword>
<dbReference type="InterPro" id="IPR001451">
    <property type="entry name" value="Hexapep"/>
</dbReference>
<dbReference type="Gene3D" id="2.160.10.10">
    <property type="entry name" value="Hexapeptide repeat proteins"/>
    <property type="match status" value="1"/>
</dbReference>
<dbReference type="Gene3D" id="1.20.1180.10">
    <property type="entry name" value="Udp N-acetylglucosamine O-acyltransferase, C-terminal domain"/>
    <property type="match status" value="1"/>
</dbReference>
<evidence type="ECO:0000256" key="3">
    <source>
        <dbReference type="ARBA" id="ARBA00022556"/>
    </source>
</evidence>
<dbReference type="Pfam" id="PF13720">
    <property type="entry name" value="Acetyltransf_11"/>
    <property type="match status" value="1"/>
</dbReference>
<sequence>MSRIHHTAIIEPGAQLGADVEIGAFCVVGPEVVLGDGSILHSHVSVAGNTTIGAHARIFPFASVGNAPQDLKYKGEKTRLEIGDHVTIRENVTINPGTEGGGGVTRLGDHVSLLAGAHIAHDCMVGNHVVLVNGAMVAGHCVIGEHAIIGGGSGLHQFVRIGAHAFAGGMSAIAADVIPYGMVLGNRAKLTGLNIVGLKRRGFSREAIHGLRQAYRLLFANEGTLKERAEDVAKSYAGQPLVEEILDFINAGRDRQLCMPSNNADMAD</sequence>
<dbReference type="GO" id="GO:0008780">
    <property type="term" value="F:acyl-[acyl-carrier-protein]-UDP-N-acetylglucosamine O-acyltransferase activity"/>
    <property type="evidence" value="ECO:0007669"/>
    <property type="project" value="UniProtKB-UniRule"/>
</dbReference>
<protein>
    <recommendedName>
        <fullName evidence="8">Acyl-[acyl-carrier-protein]--UDP-N-acetylglucosamine O-acyltransferase</fullName>
        <shortName evidence="8">UDP-N-acetylglucosamine acyltransferase</shortName>
        <ecNumber evidence="8">2.3.1.129</ecNumber>
    </recommendedName>
</protein>
<feature type="domain" description="UDP N-acetylglucosamine O-acyltransferase C-terminal" evidence="9">
    <location>
        <begin position="176"/>
        <end position="255"/>
    </location>
</feature>
<dbReference type="InterPro" id="IPR010137">
    <property type="entry name" value="Lipid_A_LpxA"/>
</dbReference>
<comment type="subunit">
    <text evidence="8">Homotrimer.</text>
</comment>
<keyword evidence="11" id="KW-1185">Reference proteome</keyword>
<comment type="subcellular location">
    <subcellularLocation>
        <location evidence="8">Cytoplasm</location>
    </subcellularLocation>
</comment>
<evidence type="ECO:0000259" key="9">
    <source>
        <dbReference type="Pfam" id="PF13720"/>
    </source>
</evidence>
<evidence type="ECO:0000256" key="8">
    <source>
        <dbReference type="HAMAP-Rule" id="MF_00387"/>
    </source>
</evidence>
<dbReference type="EMBL" id="BMCP01000002">
    <property type="protein sequence ID" value="GGE44405.1"/>
    <property type="molecule type" value="Genomic_DNA"/>
</dbReference>
<dbReference type="NCBIfam" id="NF003657">
    <property type="entry name" value="PRK05289.1"/>
    <property type="match status" value="1"/>
</dbReference>
<dbReference type="EC" id="2.3.1.129" evidence="8"/>
<keyword evidence="2 8" id="KW-0444">Lipid biosynthesis</keyword>
<evidence type="ECO:0000256" key="4">
    <source>
        <dbReference type="ARBA" id="ARBA00022679"/>
    </source>
</evidence>
<dbReference type="Proteomes" id="UP000602745">
    <property type="component" value="Unassembled WGS sequence"/>
</dbReference>
<accession>A0A8J3DTM4</accession>
<dbReference type="PROSITE" id="PS00101">
    <property type="entry name" value="HEXAPEP_TRANSFERASES"/>
    <property type="match status" value="1"/>
</dbReference>
<reference evidence="10" key="1">
    <citation type="journal article" date="2014" name="Int. J. Syst. Evol. Microbiol.">
        <title>Complete genome sequence of Corynebacterium casei LMG S-19264T (=DSM 44701T), isolated from a smear-ripened cheese.</title>
        <authorList>
            <consortium name="US DOE Joint Genome Institute (JGI-PGF)"/>
            <person name="Walter F."/>
            <person name="Albersmeier A."/>
            <person name="Kalinowski J."/>
            <person name="Ruckert C."/>
        </authorList>
    </citation>
    <scope>NUCLEOTIDE SEQUENCE</scope>
    <source>
        <strain evidence="10">CCM 7684</strain>
    </source>
</reference>
<keyword evidence="5 8" id="KW-0677">Repeat</keyword>
<dbReference type="InterPro" id="IPR011004">
    <property type="entry name" value="Trimer_LpxA-like_sf"/>
</dbReference>
<proteinExistence type="inferred from homology"/>
<evidence type="ECO:0000256" key="6">
    <source>
        <dbReference type="ARBA" id="ARBA00023098"/>
    </source>
</evidence>
<keyword evidence="6 8" id="KW-0443">Lipid metabolism</keyword>
<evidence type="ECO:0000313" key="10">
    <source>
        <dbReference type="EMBL" id="GGE44405.1"/>
    </source>
</evidence>
<dbReference type="InterPro" id="IPR018357">
    <property type="entry name" value="Hexapep_transf_CS"/>
</dbReference>
<organism evidence="10 11">
    <name type="scientific">Agaricicola taiwanensis</name>
    <dbReference type="NCBI Taxonomy" id="591372"/>
    <lineage>
        <taxon>Bacteria</taxon>
        <taxon>Pseudomonadati</taxon>
        <taxon>Pseudomonadota</taxon>
        <taxon>Alphaproteobacteria</taxon>
        <taxon>Rhodobacterales</taxon>
        <taxon>Paracoccaceae</taxon>
        <taxon>Agaricicola</taxon>
    </lineage>
</organism>
<dbReference type="GO" id="GO:0016020">
    <property type="term" value="C:membrane"/>
    <property type="evidence" value="ECO:0007669"/>
    <property type="project" value="GOC"/>
</dbReference>
<dbReference type="GO" id="GO:0005737">
    <property type="term" value="C:cytoplasm"/>
    <property type="evidence" value="ECO:0007669"/>
    <property type="project" value="UniProtKB-SubCell"/>
</dbReference>
<dbReference type="RefSeq" id="WP_188409770.1">
    <property type="nucleotide sequence ID" value="NZ_BMCP01000002.1"/>
</dbReference>
<dbReference type="AlphaFoldDB" id="A0A8J3DTM4"/>
<dbReference type="GO" id="GO:0009245">
    <property type="term" value="P:lipid A biosynthetic process"/>
    <property type="evidence" value="ECO:0007669"/>
    <property type="project" value="UniProtKB-UniRule"/>
</dbReference>
<evidence type="ECO:0000256" key="7">
    <source>
        <dbReference type="ARBA" id="ARBA00023315"/>
    </source>
</evidence>
<evidence type="ECO:0000256" key="1">
    <source>
        <dbReference type="ARBA" id="ARBA00022490"/>
    </source>
</evidence>
<comment type="function">
    <text evidence="8">Involved in the biosynthesis of lipid A, a phosphorylated glycolipid that anchors the lipopolysaccharide to the outer membrane of the cell.</text>
</comment>
<dbReference type="UniPathway" id="UPA00359">
    <property type="reaction ID" value="UER00477"/>
</dbReference>
<evidence type="ECO:0000313" key="11">
    <source>
        <dbReference type="Proteomes" id="UP000602745"/>
    </source>
</evidence>
<comment type="caution">
    <text evidence="10">The sequence shown here is derived from an EMBL/GenBank/DDBJ whole genome shotgun (WGS) entry which is preliminary data.</text>
</comment>
<keyword evidence="3 8" id="KW-0441">Lipid A biosynthesis</keyword>
<keyword evidence="4 8" id="KW-0808">Transferase</keyword>
<dbReference type="CDD" id="cd03351">
    <property type="entry name" value="LbH_UDP-GlcNAc_AT"/>
    <property type="match status" value="1"/>
</dbReference>
<dbReference type="HAMAP" id="MF_00387">
    <property type="entry name" value="LpxA"/>
    <property type="match status" value="1"/>
</dbReference>
<comment type="similarity">
    <text evidence="8">Belongs to the transferase hexapeptide repeat family. LpxA subfamily.</text>
</comment>
<dbReference type="PANTHER" id="PTHR43480:SF1">
    <property type="entry name" value="ACYL-[ACYL-CARRIER-PROTEIN]--UDP-N-ACETYLGLUCOSAMINE O-ACYLTRANSFERASE, MITOCHONDRIAL-RELATED"/>
    <property type="match status" value="1"/>
</dbReference>
<evidence type="ECO:0000256" key="2">
    <source>
        <dbReference type="ARBA" id="ARBA00022516"/>
    </source>
</evidence>
<dbReference type="PANTHER" id="PTHR43480">
    <property type="entry name" value="ACYL-[ACYL-CARRIER-PROTEIN]--UDP-N-ACETYLGLUCOSAMINE O-ACYLTRANSFERASE"/>
    <property type="match status" value="1"/>
</dbReference>
<dbReference type="InterPro" id="IPR037157">
    <property type="entry name" value="Acetyltransf_C_sf"/>
</dbReference>
<name>A0A8J3DTM4_9RHOB</name>
<gene>
    <name evidence="8 10" type="primary">lpxA</name>
    <name evidence="10" type="ORF">GCM10007276_21910</name>
</gene>
<reference evidence="10" key="2">
    <citation type="submission" date="2020-09" db="EMBL/GenBank/DDBJ databases">
        <authorList>
            <person name="Sun Q."/>
            <person name="Sedlacek I."/>
        </authorList>
    </citation>
    <scope>NUCLEOTIDE SEQUENCE</scope>
    <source>
        <strain evidence="10">CCM 7684</strain>
    </source>
</reference>
<dbReference type="SUPFAM" id="SSF51161">
    <property type="entry name" value="Trimeric LpxA-like enzymes"/>
    <property type="match status" value="1"/>
</dbReference>
<keyword evidence="1 8" id="KW-0963">Cytoplasm</keyword>
<comment type="pathway">
    <text evidence="8">Glycolipid biosynthesis; lipid IV(A) biosynthesis; lipid IV(A) from (3R)-3-hydroxytetradecanoyl-[acyl-carrier-protein] and UDP-N-acetyl-alpha-D-glucosamine: step 1/6.</text>
</comment>